<dbReference type="PANTHER" id="PTHR45663">
    <property type="entry name" value="GEO12009P1"/>
    <property type="match status" value="1"/>
</dbReference>
<reference evidence="12" key="1">
    <citation type="submission" date="2020-10" db="EMBL/GenBank/DDBJ databases">
        <authorList>
            <person name="Gilroy R."/>
        </authorList>
    </citation>
    <scope>NUCLEOTIDE SEQUENCE</scope>
    <source>
        <strain evidence="12">1370</strain>
    </source>
</reference>
<keyword evidence="4" id="KW-0249">Electron transport</keyword>
<accession>A0A9D1NQQ3</accession>
<evidence type="ECO:0000313" key="12">
    <source>
        <dbReference type="EMBL" id="HIV10355.1"/>
    </source>
</evidence>
<dbReference type="CDD" id="cd02947">
    <property type="entry name" value="TRX_family"/>
    <property type="match status" value="1"/>
</dbReference>
<gene>
    <name evidence="12" type="primary">trxA</name>
    <name evidence="12" type="ORF">IAD28_01490</name>
</gene>
<feature type="domain" description="Thioredoxin" evidence="11">
    <location>
        <begin position="1"/>
        <end position="102"/>
    </location>
</feature>
<dbReference type="SUPFAM" id="SSF52833">
    <property type="entry name" value="Thioredoxin-like"/>
    <property type="match status" value="1"/>
</dbReference>
<dbReference type="PRINTS" id="PR00421">
    <property type="entry name" value="THIOREDOXIN"/>
</dbReference>
<proteinExistence type="inferred from homology"/>
<dbReference type="PANTHER" id="PTHR45663:SF11">
    <property type="entry name" value="GEO12009P1"/>
    <property type="match status" value="1"/>
</dbReference>
<reference evidence="12" key="2">
    <citation type="journal article" date="2021" name="PeerJ">
        <title>Extensive microbial diversity within the chicken gut microbiome revealed by metagenomics and culture.</title>
        <authorList>
            <person name="Gilroy R."/>
            <person name="Ravi A."/>
            <person name="Getino M."/>
            <person name="Pursley I."/>
            <person name="Horton D.L."/>
            <person name="Alikhan N.F."/>
            <person name="Baker D."/>
            <person name="Gharbi K."/>
            <person name="Hall N."/>
            <person name="Watson M."/>
            <person name="Adriaenssens E.M."/>
            <person name="Foster-Nyarko E."/>
            <person name="Jarju S."/>
            <person name="Secka A."/>
            <person name="Antonio M."/>
            <person name="Oren A."/>
            <person name="Chaudhuri R.R."/>
            <person name="La Ragione R."/>
            <person name="Hildebrand F."/>
            <person name="Pallen M.J."/>
        </authorList>
    </citation>
    <scope>NUCLEOTIDE SEQUENCE</scope>
    <source>
        <strain evidence="12">1370</strain>
    </source>
</reference>
<feature type="active site" description="Nucleophile" evidence="9">
    <location>
        <position position="30"/>
    </location>
</feature>
<evidence type="ECO:0000256" key="9">
    <source>
        <dbReference type="PIRSR" id="PIRSR000077-1"/>
    </source>
</evidence>
<evidence type="ECO:0000256" key="7">
    <source>
        <dbReference type="NCBIfam" id="TIGR01068"/>
    </source>
</evidence>
<sequence length="102" mass="11100">MSVIKVTKDNFSELIGSGKPVLIDFYADWCGPCRAMSGVVDEIARENPQFAVGKVNVDDELSLAQEYGVMSIPTLVVFKDGQPASRQIGITPKDKLLELLKG</sequence>
<dbReference type="PROSITE" id="PS51352">
    <property type="entry name" value="THIOREDOXIN_2"/>
    <property type="match status" value="1"/>
</dbReference>
<evidence type="ECO:0000256" key="6">
    <source>
        <dbReference type="ARBA" id="ARBA00023284"/>
    </source>
</evidence>
<dbReference type="AlphaFoldDB" id="A0A9D1NQQ3"/>
<evidence type="ECO:0000256" key="3">
    <source>
        <dbReference type="ARBA" id="ARBA00022448"/>
    </source>
</evidence>
<name>A0A9D1NQQ3_9FIRM</name>
<feature type="active site" description="Nucleophile" evidence="9">
    <location>
        <position position="33"/>
    </location>
</feature>
<evidence type="ECO:0000256" key="2">
    <source>
        <dbReference type="ARBA" id="ARBA00020570"/>
    </source>
</evidence>
<evidence type="ECO:0000256" key="8">
    <source>
        <dbReference type="PIRNR" id="PIRNR000077"/>
    </source>
</evidence>
<evidence type="ECO:0000256" key="1">
    <source>
        <dbReference type="ARBA" id="ARBA00008987"/>
    </source>
</evidence>
<dbReference type="Pfam" id="PF00085">
    <property type="entry name" value="Thioredoxin"/>
    <property type="match status" value="1"/>
</dbReference>
<evidence type="ECO:0000256" key="4">
    <source>
        <dbReference type="ARBA" id="ARBA00022982"/>
    </source>
</evidence>
<dbReference type="GO" id="GO:0005737">
    <property type="term" value="C:cytoplasm"/>
    <property type="evidence" value="ECO:0007669"/>
    <property type="project" value="TreeGrafter"/>
</dbReference>
<dbReference type="InterPro" id="IPR017937">
    <property type="entry name" value="Thioredoxin_CS"/>
</dbReference>
<comment type="similarity">
    <text evidence="1 8">Belongs to the thioredoxin family.</text>
</comment>
<evidence type="ECO:0000259" key="11">
    <source>
        <dbReference type="PROSITE" id="PS51352"/>
    </source>
</evidence>
<dbReference type="InterPro" id="IPR036249">
    <property type="entry name" value="Thioredoxin-like_sf"/>
</dbReference>
<protein>
    <recommendedName>
        <fullName evidence="2 7">Thioredoxin</fullName>
    </recommendedName>
</protein>
<feature type="site" description="Deprotonates C-terminal active site Cys" evidence="9">
    <location>
        <position position="24"/>
    </location>
</feature>
<dbReference type="PIRSF" id="PIRSF000077">
    <property type="entry name" value="Thioredoxin"/>
    <property type="match status" value="1"/>
</dbReference>
<dbReference type="Proteomes" id="UP000823960">
    <property type="component" value="Unassembled WGS sequence"/>
</dbReference>
<evidence type="ECO:0000256" key="10">
    <source>
        <dbReference type="PIRSR" id="PIRSR000077-4"/>
    </source>
</evidence>
<feature type="site" description="Contributes to redox potential value" evidence="9">
    <location>
        <position position="31"/>
    </location>
</feature>
<dbReference type="Gene3D" id="3.40.30.10">
    <property type="entry name" value="Glutaredoxin"/>
    <property type="match status" value="1"/>
</dbReference>
<feature type="site" description="Contributes to redox potential value" evidence="9">
    <location>
        <position position="32"/>
    </location>
</feature>
<dbReference type="InterPro" id="IPR013766">
    <property type="entry name" value="Thioredoxin_domain"/>
</dbReference>
<dbReference type="EMBL" id="DVOL01000019">
    <property type="protein sequence ID" value="HIV10355.1"/>
    <property type="molecule type" value="Genomic_DNA"/>
</dbReference>
<dbReference type="InterPro" id="IPR005746">
    <property type="entry name" value="Thioredoxin"/>
</dbReference>
<keyword evidence="6 10" id="KW-0676">Redox-active center</keyword>
<keyword evidence="3" id="KW-0813">Transport</keyword>
<feature type="disulfide bond" description="Redox-active" evidence="10">
    <location>
        <begin position="30"/>
        <end position="33"/>
    </location>
</feature>
<dbReference type="GO" id="GO:0015035">
    <property type="term" value="F:protein-disulfide reductase activity"/>
    <property type="evidence" value="ECO:0007669"/>
    <property type="project" value="UniProtKB-UniRule"/>
</dbReference>
<evidence type="ECO:0000313" key="13">
    <source>
        <dbReference type="Proteomes" id="UP000823960"/>
    </source>
</evidence>
<evidence type="ECO:0000256" key="5">
    <source>
        <dbReference type="ARBA" id="ARBA00023157"/>
    </source>
</evidence>
<dbReference type="FunFam" id="3.40.30.10:FF:000001">
    <property type="entry name" value="Thioredoxin"/>
    <property type="match status" value="1"/>
</dbReference>
<dbReference type="NCBIfam" id="TIGR01068">
    <property type="entry name" value="thioredoxin"/>
    <property type="match status" value="1"/>
</dbReference>
<dbReference type="PROSITE" id="PS00194">
    <property type="entry name" value="THIOREDOXIN_1"/>
    <property type="match status" value="1"/>
</dbReference>
<organism evidence="12 13">
    <name type="scientific">Candidatus Faeciplasma avium</name>
    <dbReference type="NCBI Taxonomy" id="2840798"/>
    <lineage>
        <taxon>Bacteria</taxon>
        <taxon>Bacillati</taxon>
        <taxon>Bacillota</taxon>
        <taxon>Clostridia</taxon>
        <taxon>Eubacteriales</taxon>
        <taxon>Oscillospiraceae</taxon>
        <taxon>Oscillospiraceae incertae sedis</taxon>
        <taxon>Candidatus Faeciplasma</taxon>
    </lineage>
</organism>
<comment type="caution">
    <text evidence="12">The sequence shown here is derived from an EMBL/GenBank/DDBJ whole genome shotgun (WGS) entry which is preliminary data.</text>
</comment>
<keyword evidence="5 10" id="KW-1015">Disulfide bond</keyword>